<dbReference type="GO" id="GO:0003755">
    <property type="term" value="F:peptidyl-prolyl cis-trans isomerase activity"/>
    <property type="evidence" value="ECO:0007669"/>
    <property type="project" value="UniProtKB-KW"/>
</dbReference>
<feature type="domain" description="PPIase FKBP-type" evidence="2">
    <location>
        <begin position="143"/>
        <end position="240"/>
    </location>
</feature>
<organism evidence="3 4">
    <name type="scientific">Brassica campestris</name>
    <name type="common">Field mustard</name>
    <dbReference type="NCBI Taxonomy" id="3711"/>
    <lineage>
        <taxon>Eukaryota</taxon>
        <taxon>Viridiplantae</taxon>
        <taxon>Streptophyta</taxon>
        <taxon>Embryophyta</taxon>
        <taxon>Tracheophyta</taxon>
        <taxon>Spermatophyta</taxon>
        <taxon>Magnoliopsida</taxon>
        <taxon>eudicotyledons</taxon>
        <taxon>Gunneridae</taxon>
        <taxon>Pentapetalae</taxon>
        <taxon>rosids</taxon>
        <taxon>malvids</taxon>
        <taxon>Brassicales</taxon>
        <taxon>Brassicaceae</taxon>
        <taxon>Brassiceae</taxon>
        <taxon>Brassica</taxon>
    </lineage>
</organism>
<dbReference type="Pfam" id="PF00254">
    <property type="entry name" value="FKBP_C"/>
    <property type="match status" value="1"/>
</dbReference>
<dbReference type="InterPro" id="IPR044239">
    <property type="entry name" value="FKBP20-2-like"/>
</dbReference>
<evidence type="ECO:0000313" key="3">
    <source>
        <dbReference type="EMBL" id="CAG7905281.1"/>
    </source>
</evidence>
<dbReference type="PROSITE" id="PS50059">
    <property type="entry name" value="FKBP_PPIASE"/>
    <property type="match status" value="1"/>
</dbReference>
<reference evidence="3 4" key="1">
    <citation type="submission" date="2021-07" db="EMBL/GenBank/DDBJ databases">
        <authorList>
            <consortium name="Genoscope - CEA"/>
            <person name="William W."/>
        </authorList>
    </citation>
    <scope>NUCLEOTIDE SEQUENCE [LARGE SCALE GENOMIC DNA]</scope>
</reference>
<dbReference type="Proteomes" id="UP000694005">
    <property type="component" value="Chromosome A04"/>
</dbReference>
<protein>
    <recommendedName>
        <fullName evidence="1">peptidylprolyl isomerase</fullName>
        <ecNumber evidence="1">5.2.1.8</ecNumber>
    </recommendedName>
</protein>
<dbReference type="Pfam" id="PF03998">
    <property type="entry name" value="Utp11"/>
    <property type="match status" value="1"/>
</dbReference>
<accession>A0A8D9HT17</accession>
<dbReference type="InterPro" id="IPR046357">
    <property type="entry name" value="PPIase_dom_sf"/>
</dbReference>
<dbReference type="SUPFAM" id="SSF54534">
    <property type="entry name" value="FKBP-like"/>
    <property type="match status" value="1"/>
</dbReference>
<dbReference type="InterPro" id="IPR001179">
    <property type="entry name" value="PPIase_FKBP_dom"/>
</dbReference>
<dbReference type="Gramene" id="A04p01820.2_BraZ1">
    <property type="protein sequence ID" value="A04p01820.2_BraZ1.CDS"/>
    <property type="gene ID" value="A04g01820.2_BraZ1"/>
</dbReference>
<evidence type="ECO:0000313" key="4">
    <source>
        <dbReference type="Proteomes" id="UP000694005"/>
    </source>
</evidence>
<evidence type="ECO:0000259" key="2">
    <source>
        <dbReference type="PROSITE" id="PS50059"/>
    </source>
</evidence>
<keyword evidence="1" id="KW-0413">Isomerase</keyword>
<dbReference type="EMBL" id="LS974620">
    <property type="protein sequence ID" value="CAG7905281.1"/>
    <property type="molecule type" value="Genomic_DNA"/>
</dbReference>
<dbReference type="GO" id="GO:0006364">
    <property type="term" value="P:rRNA processing"/>
    <property type="evidence" value="ECO:0007669"/>
    <property type="project" value="InterPro"/>
</dbReference>
<dbReference type="InterPro" id="IPR007144">
    <property type="entry name" value="SSU_processome_Utp11"/>
</dbReference>
<evidence type="ECO:0000256" key="1">
    <source>
        <dbReference type="PROSITE-ProRule" id="PRU00277"/>
    </source>
</evidence>
<dbReference type="AlphaFoldDB" id="A0A8D9HT17"/>
<keyword evidence="1" id="KW-0697">Rotamase</keyword>
<proteinExistence type="predicted"/>
<comment type="catalytic activity">
    <reaction evidence="1">
        <text>[protein]-peptidylproline (omega=180) = [protein]-peptidylproline (omega=0)</text>
        <dbReference type="Rhea" id="RHEA:16237"/>
        <dbReference type="Rhea" id="RHEA-COMP:10747"/>
        <dbReference type="Rhea" id="RHEA-COMP:10748"/>
        <dbReference type="ChEBI" id="CHEBI:83833"/>
        <dbReference type="ChEBI" id="CHEBI:83834"/>
        <dbReference type="EC" id="5.2.1.8"/>
    </reaction>
</comment>
<dbReference type="EC" id="5.2.1.8" evidence="1"/>
<sequence length="297" mass="33746">MLQKAMVTILSNPLSPKLTFLCESLGILKCRSKSTTCCSLSQEPKYQSLSRRNLVYVLVTSPCLFATLPSSAKTKSKSPYDERRLLEQNKRIQRENNAPDEFPNFVREGFEVKVVASDNYVKADSGLIYRDFDVGQGDCPKDGQQVTFHYIGYNESGRRIDSTYIQGSPAKIRMGTNALVPGKLFFFSAKAGFEMGIRDMKPGGRRRIIIPPELGPPVGPSTFFSSKQFEVFDVELVTRKKFGLLEKHKDYVIRAKAYHQKEDIKKKLKQKAAFKNPDEFYYKMINSKTVDGVHRPK</sequence>
<gene>
    <name evidence="3" type="ORF">BRAPAZ1V2_A04P01820.2</name>
</gene>
<dbReference type="Gene3D" id="3.10.50.40">
    <property type="match status" value="1"/>
</dbReference>
<dbReference type="GO" id="GO:0032040">
    <property type="term" value="C:small-subunit processome"/>
    <property type="evidence" value="ECO:0007669"/>
    <property type="project" value="InterPro"/>
</dbReference>
<dbReference type="PANTHER" id="PTHR47414">
    <property type="entry name" value="PEPTIDYL-PROLYL CIS-TRANS ISOMERASE FKBP20-2, CHLOROPLASTIC"/>
    <property type="match status" value="1"/>
</dbReference>
<dbReference type="PANTHER" id="PTHR47414:SF1">
    <property type="entry name" value="PEPTIDYL-PROLYL CIS-TRANS ISOMERASE FKBP20-2, CHLOROPLASTIC"/>
    <property type="match status" value="1"/>
</dbReference>
<name>A0A8D9HT17_BRACM</name>